<proteinExistence type="predicted"/>
<organism evidence="1 2">
    <name type="scientific">Kordia antarctica</name>
    <dbReference type="NCBI Taxonomy" id="1218801"/>
    <lineage>
        <taxon>Bacteria</taxon>
        <taxon>Pseudomonadati</taxon>
        <taxon>Bacteroidota</taxon>
        <taxon>Flavobacteriia</taxon>
        <taxon>Flavobacteriales</taxon>
        <taxon>Flavobacteriaceae</taxon>
        <taxon>Kordia</taxon>
    </lineage>
</organism>
<dbReference type="EMBL" id="CP019288">
    <property type="protein sequence ID" value="QHI38697.1"/>
    <property type="molecule type" value="Genomic_DNA"/>
</dbReference>
<sequence>MRKIYYLALIAVLFLGCKSIPINQIIEQSEKINLNHYDIYTFKLRLQNEISDRNPNALIFANGVDADRGLIHEMLYILRNQNNDSIIYFTTRSHKYIYDGGVFNDSIYKKYMVMNDLDYIYIGKEEGNKFSFYDPHGRTYAHNPTFYFTEKDDVITIDSLTNNYAKEKSRQQKRNLTILDDVFSVSLKFKKENKSYVFAYPVGSFPRNGQVVRCSTIYIRDNDVYLEVEGFEKTWYDPHIDKVKMFRN</sequence>
<accession>A0A7L4ZQE7</accession>
<gene>
    <name evidence="1" type="ORF">IMCC3317_40910</name>
</gene>
<name>A0A7L4ZQE7_9FLAO</name>
<dbReference type="RefSeq" id="WP_160131233.1">
    <property type="nucleotide sequence ID" value="NZ_CP019288.1"/>
</dbReference>
<dbReference type="PROSITE" id="PS51257">
    <property type="entry name" value="PROKAR_LIPOPROTEIN"/>
    <property type="match status" value="1"/>
</dbReference>
<dbReference type="Proteomes" id="UP000464657">
    <property type="component" value="Chromosome"/>
</dbReference>
<evidence type="ECO:0000313" key="2">
    <source>
        <dbReference type="Proteomes" id="UP000464657"/>
    </source>
</evidence>
<protein>
    <recommendedName>
        <fullName evidence="3">Lipoprotein</fullName>
    </recommendedName>
</protein>
<dbReference type="AlphaFoldDB" id="A0A7L4ZQE7"/>
<keyword evidence="2" id="KW-1185">Reference proteome</keyword>
<dbReference type="KEGG" id="kan:IMCC3317_40910"/>
<reference evidence="1 2" key="1">
    <citation type="journal article" date="2013" name="Int. J. Syst. Evol. Microbiol.">
        <title>Kordia antarctica sp. nov., isolated from Antarctic seawater.</title>
        <authorList>
            <person name="Baek K."/>
            <person name="Choi A."/>
            <person name="Kang I."/>
            <person name="Lee K."/>
            <person name="Cho J.C."/>
        </authorList>
    </citation>
    <scope>NUCLEOTIDE SEQUENCE [LARGE SCALE GENOMIC DNA]</scope>
    <source>
        <strain evidence="1 2">IMCC3317</strain>
    </source>
</reference>
<evidence type="ECO:0008006" key="3">
    <source>
        <dbReference type="Google" id="ProtNLM"/>
    </source>
</evidence>
<evidence type="ECO:0000313" key="1">
    <source>
        <dbReference type="EMBL" id="QHI38697.1"/>
    </source>
</evidence>